<dbReference type="InterPro" id="IPR036271">
    <property type="entry name" value="Tet_transcr_reg_TetR-rel_C_sf"/>
</dbReference>
<dbReference type="PANTHER" id="PTHR43479">
    <property type="entry name" value="ACREF/ENVCD OPERON REPRESSOR-RELATED"/>
    <property type="match status" value="1"/>
</dbReference>
<dbReference type="EMBL" id="JAAAMV010000001">
    <property type="protein sequence ID" value="NBD22985.1"/>
    <property type="molecule type" value="Genomic_DNA"/>
</dbReference>
<dbReference type="InterPro" id="IPR001647">
    <property type="entry name" value="HTH_TetR"/>
</dbReference>
<keyword evidence="1 2" id="KW-0238">DNA-binding</keyword>
<evidence type="ECO:0000256" key="2">
    <source>
        <dbReference type="PROSITE-ProRule" id="PRU00335"/>
    </source>
</evidence>
<dbReference type="PANTHER" id="PTHR43479:SF11">
    <property type="entry name" value="ACREF_ENVCD OPERON REPRESSOR-RELATED"/>
    <property type="match status" value="1"/>
</dbReference>
<keyword evidence="5" id="KW-1185">Reference proteome</keyword>
<reference evidence="4 5" key="1">
    <citation type="submission" date="2020-01" db="EMBL/GenBank/DDBJ databases">
        <title>Paenibacillus soybeanensis sp. nov. isolated from the nodules of soybean (Glycine max(L.) Merr).</title>
        <authorList>
            <person name="Wang H."/>
        </authorList>
    </citation>
    <scope>NUCLEOTIDE SEQUENCE [LARGE SCALE GENOMIC DNA]</scope>
    <source>
        <strain evidence="4 5">T1</strain>
    </source>
</reference>
<evidence type="ECO:0000313" key="5">
    <source>
        <dbReference type="Proteomes" id="UP000665561"/>
    </source>
</evidence>
<evidence type="ECO:0000313" key="4">
    <source>
        <dbReference type="EMBL" id="NBD22985.1"/>
    </source>
</evidence>
<dbReference type="Pfam" id="PF00440">
    <property type="entry name" value="TetR_N"/>
    <property type="match status" value="1"/>
</dbReference>
<dbReference type="SUPFAM" id="SSF48498">
    <property type="entry name" value="Tetracyclin repressor-like, C-terminal domain"/>
    <property type="match status" value="1"/>
</dbReference>
<proteinExistence type="predicted"/>
<gene>
    <name evidence="4" type="ORF">GT019_03765</name>
</gene>
<dbReference type="Gene3D" id="1.10.10.60">
    <property type="entry name" value="Homeodomain-like"/>
    <property type="match status" value="1"/>
</dbReference>
<name>A0ABW9XK69_9BACL</name>
<dbReference type="PROSITE" id="PS50977">
    <property type="entry name" value="HTH_TETR_2"/>
    <property type="match status" value="1"/>
</dbReference>
<dbReference type="PRINTS" id="PR00455">
    <property type="entry name" value="HTHTETR"/>
</dbReference>
<dbReference type="Proteomes" id="UP000665561">
    <property type="component" value="Unassembled WGS sequence"/>
</dbReference>
<evidence type="ECO:0000256" key="1">
    <source>
        <dbReference type="ARBA" id="ARBA00023125"/>
    </source>
</evidence>
<feature type="DNA-binding region" description="H-T-H motif" evidence="2">
    <location>
        <begin position="36"/>
        <end position="55"/>
    </location>
</feature>
<dbReference type="InterPro" id="IPR050624">
    <property type="entry name" value="HTH-type_Tx_Regulator"/>
</dbReference>
<sequence length="227" mass="26688">MKTWEEELDELRSKRRDQILDAAREIFLEKDMAQITMVDIVAKAGVSRVTLYKYFNSIHEIVFEIQIKIMNEISRYFEVEGDAGKTGADKLGFMINGWLRLYREQPDHLRFIALFDHFYRSSFPSEELRKRYKNSMEDRGEKFKAAIEEGIRDGSLHAVFDPTLLETMIQNTLISMMLRMATRGHLIQKQWDIDPEQILIYLMHFMSQFVRTTPELSVFGLPPAARP</sequence>
<dbReference type="RefSeq" id="WP_161741314.1">
    <property type="nucleotide sequence ID" value="NZ_JAAAMV010000001.1"/>
</dbReference>
<protein>
    <submittedName>
        <fullName evidence="4">TetR family transcriptional regulator</fullName>
    </submittedName>
</protein>
<dbReference type="InterPro" id="IPR009057">
    <property type="entry name" value="Homeodomain-like_sf"/>
</dbReference>
<comment type="caution">
    <text evidence="4">The sequence shown here is derived from an EMBL/GenBank/DDBJ whole genome shotgun (WGS) entry which is preliminary data.</text>
</comment>
<dbReference type="SUPFAM" id="SSF46689">
    <property type="entry name" value="Homeodomain-like"/>
    <property type="match status" value="1"/>
</dbReference>
<evidence type="ECO:0000259" key="3">
    <source>
        <dbReference type="PROSITE" id="PS50977"/>
    </source>
</evidence>
<dbReference type="Gene3D" id="1.10.357.10">
    <property type="entry name" value="Tetracycline Repressor, domain 2"/>
    <property type="match status" value="1"/>
</dbReference>
<accession>A0ABW9XK69</accession>
<feature type="domain" description="HTH tetR-type" evidence="3">
    <location>
        <begin position="13"/>
        <end position="73"/>
    </location>
</feature>
<organism evidence="4 5">
    <name type="scientific">Paenibacillus glycinis</name>
    <dbReference type="NCBI Taxonomy" id="2697035"/>
    <lineage>
        <taxon>Bacteria</taxon>
        <taxon>Bacillati</taxon>
        <taxon>Bacillota</taxon>
        <taxon>Bacilli</taxon>
        <taxon>Bacillales</taxon>
        <taxon>Paenibacillaceae</taxon>
        <taxon>Paenibacillus</taxon>
    </lineage>
</organism>